<accession>A0A0A9B9T1</accession>
<sequence>MHPRRVSCGEEEAKESSAYMHCFWSYKSTSHSSRMWYFLIQSEEATKGPKCSFLGRSTLASLI</sequence>
<protein>
    <submittedName>
        <fullName evidence="1">Uncharacterized protein</fullName>
    </submittedName>
</protein>
<dbReference type="AlphaFoldDB" id="A0A0A9B9T1"/>
<proteinExistence type="predicted"/>
<evidence type="ECO:0000313" key="1">
    <source>
        <dbReference type="EMBL" id="JAD60714.1"/>
    </source>
</evidence>
<reference evidence="1" key="1">
    <citation type="submission" date="2014-09" db="EMBL/GenBank/DDBJ databases">
        <authorList>
            <person name="Magalhaes I.L.F."/>
            <person name="Oliveira U."/>
            <person name="Santos F.R."/>
            <person name="Vidigal T.H.D.A."/>
            <person name="Brescovit A.D."/>
            <person name="Santos A.J."/>
        </authorList>
    </citation>
    <scope>NUCLEOTIDE SEQUENCE</scope>
    <source>
        <tissue evidence="1">Shoot tissue taken approximately 20 cm above the soil surface</tissue>
    </source>
</reference>
<organism evidence="1">
    <name type="scientific">Arundo donax</name>
    <name type="common">Giant reed</name>
    <name type="synonym">Donax arundinaceus</name>
    <dbReference type="NCBI Taxonomy" id="35708"/>
    <lineage>
        <taxon>Eukaryota</taxon>
        <taxon>Viridiplantae</taxon>
        <taxon>Streptophyta</taxon>
        <taxon>Embryophyta</taxon>
        <taxon>Tracheophyta</taxon>
        <taxon>Spermatophyta</taxon>
        <taxon>Magnoliopsida</taxon>
        <taxon>Liliopsida</taxon>
        <taxon>Poales</taxon>
        <taxon>Poaceae</taxon>
        <taxon>PACMAD clade</taxon>
        <taxon>Arundinoideae</taxon>
        <taxon>Arundineae</taxon>
        <taxon>Arundo</taxon>
    </lineage>
</organism>
<dbReference type="EMBL" id="GBRH01237181">
    <property type="protein sequence ID" value="JAD60714.1"/>
    <property type="molecule type" value="Transcribed_RNA"/>
</dbReference>
<name>A0A0A9B9T1_ARUDO</name>
<reference evidence="1" key="2">
    <citation type="journal article" date="2015" name="Data Brief">
        <title>Shoot transcriptome of the giant reed, Arundo donax.</title>
        <authorList>
            <person name="Barrero R.A."/>
            <person name="Guerrero F.D."/>
            <person name="Moolhuijzen P."/>
            <person name="Goolsby J.A."/>
            <person name="Tidwell J."/>
            <person name="Bellgard S.E."/>
            <person name="Bellgard M.I."/>
        </authorList>
    </citation>
    <scope>NUCLEOTIDE SEQUENCE</scope>
    <source>
        <tissue evidence="1">Shoot tissue taken approximately 20 cm above the soil surface</tissue>
    </source>
</reference>